<evidence type="ECO:0000256" key="12">
    <source>
        <dbReference type="SAM" id="MobiDB-lite"/>
    </source>
</evidence>
<feature type="transmembrane region" description="Helical" evidence="13">
    <location>
        <begin position="275"/>
        <end position="293"/>
    </location>
</feature>
<dbReference type="EMBL" id="KB932204">
    <property type="protein sequence ID" value="KCV70474.1"/>
    <property type="molecule type" value="Genomic_DNA"/>
</dbReference>
<feature type="compositionally biased region" description="Low complexity" evidence="12">
    <location>
        <begin position="778"/>
        <end position="789"/>
    </location>
</feature>
<feature type="region of interest" description="Disordered" evidence="12">
    <location>
        <begin position="803"/>
        <end position="824"/>
    </location>
</feature>
<dbReference type="Pfam" id="PF00211">
    <property type="entry name" value="Guanylate_cyc"/>
    <property type="match status" value="1"/>
</dbReference>
<gene>
    <name evidence="15" type="ORF">H696_02815</name>
</gene>
<feature type="transmembrane region" description="Helical" evidence="13">
    <location>
        <begin position="184"/>
        <end position="205"/>
    </location>
</feature>
<feature type="domain" description="Guanylate cyclase" evidence="14">
    <location>
        <begin position="1458"/>
        <end position="1524"/>
    </location>
</feature>
<evidence type="ECO:0000259" key="14">
    <source>
        <dbReference type="PROSITE" id="PS50125"/>
    </source>
</evidence>
<dbReference type="eggNOG" id="KOG3619">
    <property type="taxonomic scope" value="Eukaryota"/>
</dbReference>
<evidence type="ECO:0000256" key="10">
    <source>
        <dbReference type="ARBA" id="ARBA00023136"/>
    </source>
</evidence>
<evidence type="ECO:0000256" key="4">
    <source>
        <dbReference type="ARBA" id="ARBA00022692"/>
    </source>
</evidence>
<dbReference type="PANTHER" id="PTHR45627">
    <property type="entry name" value="ADENYLATE CYCLASE TYPE 1"/>
    <property type="match status" value="1"/>
</dbReference>
<keyword evidence="6" id="KW-0547">Nucleotide-binding</keyword>
<keyword evidence="5" id="KW-0479">Metal-binding</keyword>
<evidence type="ECO:0000256" key="7">
    <source>
        <dbReference type="ARBA" id="ARBA00022840"/>
    </source>
</evidence>
<dbReference type="PANTHER" id="PTHR45627:SF12">
    <property type="entry name" value="ADENYLATE CYCLASE TYPE 2"/>
    <property type="match status" value="1"/>
</dbReference>
<dbReference type="SUPFAM" id="SSF55073">
    <property type="entry name" value="Nucleotide cyclase"/>
    <property type="match status" value="1"/>
</dbReference>
<dbReference type="Proteomes" id="UP000030693">
    <property type="component" value="Unassembled WGS sequence"/>
</dbReference>
<keyword evidence="4 13" id="KW-0812">Transmembrane</keyword>
<evidence type="ECO:0000256" key="8">
    <source>
        <dbReference type="ARBA" id="ARBA00022842"/>
    </source>
</evidence>
<keyword evidence="16" id="KW-1185">Reference proteome</keyword>
<dbReference type="GO" id="GO:0035556">
    <property type="term" value="P:intracellular signal transduction"/>
    <property type="evidence" value="ECO:0007669"/>
    <property type="project" value="InterPro"/>
</dbReference>
<keyword evidence="10 13" id="KW-0472">Membrane</keyword>
<feature type="transmembrane region" description="Helical" evidence="13">
    <location>
        <begin position="1376"/>
        <end position="1395"/>
    </location>
</feature>
<dbReference type="PROSITE" id="PS50125">
    <property type="entry name" value="GUANYLATE_CYCLASE_2"/>
    <property type="match status" value="2"/>
</dbReference>
<organism evidence="15">
    <name type="scientific">Fonticula alba</name>
    <name type="common">Slime mold</name>
    <dbReference type="NCBI Taxonomy" id="691883"/>
    <lineage>
        <taxon>Eukaryota</taxon>
        <taxon>Rotosphaerida</taxon>
        <taxon>Fonticulaceae</taxon>
        <taxon>Fonticula</taxon>
    </lineage>
</organism>
<feature type="compositionally biased region" description="Basic and acidic residues" evidence="12">
    <location>
        <begin position="766"/>
        <end position="775"/>
    </location>
</feature>
<feature type="domain" description="Guanylate cyclase" evidence="14">
    <location>
        <begin position="365"/>
        <end position="572"/>
    </location>
</feature>
<keyword evidence="8" id="KW-0460">Magnesium</keyword>
<dbReference type="RefSeq" id="XP_009494990.1">
    <property type="nucleotide sequence ID" value="XM_009496715.1"/>
</dbReference>
<dbReference type="GO" id="GO:0005524">
    <property type="term" value="F:ATP binding"/>
    <property type="evidence" value="ECO:0007669"/>
    <property type="project" value="UniProtKB-KW"/>
</dbReference>
<feature type="transmembrane region" description="Helical" evidence="13">
    <location>
        <begin position="1251"/>
        <end position="1272"/>
    </location>
</feature>
<evidence type="ECO:0000313" key="15">
    <source>
        <dbReference type="EMBL" id="KCV70474.1"/>
    </source>
</evidence>
<accession>A0A058Z877</accession>
<keyword evidence="7" id="KW-0067">ATP-binding</keyword>
<feature type="region of interest" description="Disordered" evidence="12">
    <location>
        <begin position="1690"/>
        <end position="1781"/>
    </location>
</feature>
<dbReference type="CDD" id="cd07302">
    <property type="entry name" value="CHD"/>
    <property type="match status" value="1"/>
</dbReference>
<dbReference type="InterPro" id="IPR029787">
    <property type="entry name" value="Nucleotide_cyclase"/>
</dbReference>
<dbReference type="GO" id="GO:0005886">
    <property type="term" value="C:plasma membrane"/>
    <property type="evidence" value="ECO:0007669"/>
    <property type="project" value="TreeGrafter"/>
</dbReference>
<dbReference type="Gene3D" id="3.30.70.1230">
    <property type="entry name" value="Nucleotide cyclase"/>
    <property type="match status" value="2"/>
</dbReference>
<evidence type="ECO:0000256" key="1">
    <source>
        <dbReference type="ARBA" id="ARBA00001593"/>
    </source>
</evidence>
<feature type="compositionally biased region" description="Low complexity" evidence="12">
    <location>
        <begin position="813"/>
        <end position="824"/>
    </location>
</feature>
<keyword evidence="9 13" id="KW-1133">Transmembrane helix</keyword>
<feature type="transmembrane region" description="Helical" evidence="13">
    <location>
        <begin position="148"/>
        <end position="172"/>
    </location>
</feature>
<evidence type="ECO:0000256" key="2">
    <source>
        <dbReference type="ARBA" id="ARBA00004141"/>
    </source>
</evidence>
<feature type="region of interest" description="Disordered" evidence="12">
    <location>
        <begin position="931"/>
        <end position="951"/>
    </location>
</feature>
<feature type="transmembrane region" description="Helical" evidence="13">
    <location>
        <begin position="1284"/>
        <end position="1305"/>
    </location>
</feature>
<keyword evidence="11" id="KW-0456">Lyase</keyword>
<dbReference type="OrthoDB" id="6127067at2759"/>
<feature type="transmembrane region" description="Helical" evidence="13">
    <location>
        <begin position="115"/>
        <end position="136"/>
    </location>
</feature>
<sequence>MTLAAVPAPAAAETAAVAMASAGPAAAGEALCPRAAPPAKVHYKSLFVLHVQLYFWKLIRLIGDCVRDVHQPFLRLFHSSDVDASVECDIFLRFKDRDLERSYYKFFRAHDRSTLVNILLMSMAASILQALLFFIFDDCKPFSVSRECFSGIVAVVYASIGLIHFLSVIVITEFPLWAERNLEWIKLFFFTILAITVFIFTSAIFISTVPFYSNAVISQRILLFLTIIVATSRLEIIYGLSLSVVIIAIHWAVSLVAYCINWNSIRDNLRSRHNVTSLLLYGASLLINTLIAMRREYESRIFFLQTRALFRSRLIMQDAQRVSSLIIRSVMPISVVQKMKQDLRLRSKSFDHITPQRPQNLKNVTLLFGDIAGFTSFSSCISAEELVMTLNAVFLCFDTLAHAYRVEKLKTLGDCYVACSGAPSPDPDHAVRICLLSLAMRDSVQEFGQANFMRNPDGSLSARARDSPAAEGRCPVCHRRSQSTARRTACELGTASQDSAGSASPPALGTGAPGALPSETSSCRRCAMFTNAKPLRIRIGIHTGTMAAGVIGSRNMRYDLFSKDVEIAAAVEQSGSLDKPHISMTTFLALGCQVEDFLIEPASIPPLLIDKNGTTLNTMSLLDLRDTGPRHPATGQAQFPLSRVIQAIIADARAQVALGDIMSLASSAFASANLAGQQAARVSERVPVAPGPIHWVVRKIRTRVQERRAQSSPRVVGEPPRAPGAPPRIDHRPAGGGAAHATAMDPDTGGPAEKPPHRRLSLRRAPSHDHTHLDDYYSSSGSEGSISSGFSVGMTSSSLTLDMEEAERADVPSGTSGTSEGTSTAFASRMDSSMMKINKGNFPLRELAQSLPLQGGSASLEQDPLTHGYQPIQSEQSLAMPPPSSPSTEAQSARLGPPQPGDIPDGECARMVAKFTAMHFALRHSLQLQQYHDRASSQHTLPQRPANSQDLVHRASQNNWITSGYSLGDLVAQGSSNLLSSSATRELTGPGAAAGAAGTSINLTGLSGFSGGQVSPAKGDFIFGSQGPRLERTFSMPVAARDQCSKVSYHQYCPPEGCILGGRTCSPTKMVPGGLASLATGGPVLATAILPPADRPHSPPRPPSPPTVRVTPGVGSADASEHWLRIIRQIFRSAPPKPVPMLPVQVATSHQPGPTFPLPSHINPPKTVGSMLNSNPKLKTSLDINSSLIMRQLSNRLNIIGLFRSKKYERAFRSERMVKTDVDHARTIVESMIITLIVFIATILIENAPVWVLVIHAVSLGLIPVWGFVISLRKRFQIIWFDDHIYALVTCVLMNMASILDFAMYHGGWGRHHDHPFPSNYIGANIFILLQGFTLYSYSYGLLMSIAATIVVFIRFILIIVYYIAVFKLKHPAPAILHQCLLSTLALFLVWVLNLERDRRIRKQWWIRKSVRRKIEEVEAVRDQSETLLRALLPDVVLTRLRENPSLQSIADSFDSVTVMFFNIPNHRLTTRADFSEIDVPISTWLDMVSELATLFDEVMLRYGVLKIKSGGAIWLAITGGPEEFHLPRSFPPLPMHIYSSGSSLGTVGRDVQKMVAQQFCSFSCATFGSPPAFPLAAHRARPAKAPSPAPGPGHTHAAEGSIDLEAGGLGGGLAIGDLTPEPKAPAKADEWVILTSADMLDDPRVDSSEEDLLLQRLQDRLYASATMAGRPPVDLLAADQVPLVGASLTTDHPWAEGSGSSLFGDEGEPAGPGGGGPLEQQPRLRAMPESFRAGPGASAPLAFPPPTSAPESSDRCGEKKRTRPPPLPPMLLRLASGQKG</sequence>
<feature type="transmembrane region" description="Helical" evidence="13">
    <location>
        <begin position="1317"/>
        <end position="1336"/>
    </location>
</feature>
<protein>
    <recommendedName>
        <fullName evidence="3">adenylate cyclase</fullName>
        <ecNumber evidence="3">4.6.1.1</ecNumber>
    </recommendedName>
</protein>
<evidence type="ECO:0000256" key="13">
    <source>
        <dbReference type="SAM" id="Phobius"/>
    </source>
</evidence>
<dbReference type="SMART" id="SM00044">
    <property type="entry name" value="CYCc"/>
    <property type="match status" value="1"/>
</dbReference>
<comment type="catalytic activity">
    <reaction evidence="1">
        <text>ATP = 3',5'-cyclic AMP + diphosphate</text>
        <dbReference type="Rhea" id="RHEA:15389"/>
        <dbReference type="ChEBI" id="CHEBI:30616"/>
        <dbReference type="ChEBI" id="CHEBI:33019"/>
        <dbReference type="ChEBI" id="CHEBI:58165"/>
        <dbReference type="EC" id="4.6.1.1"/>
    </reaction>
</comment>
<dbReference type="GO" id="GO:0009190">
    <property type="term" value="P:cyclic nucleotide biosynthetic process"/>
    <property type="evidence" value="ECO:0007669"/>
    <property type="project" value="InterPro"/>
</dbReference>
<dbReference type="EC" id="4.6.1.1" evidence="3"/>
<feature type="region of interest" description="Disordered" evidence="12">
    <location>
        <begin position="488"/>
        <end position="516"/>
    </location>
</feature>
<dbReference type="GO" id="GO:0004016">
    <property type="term" value="F:adenylate cyclase activity"/>
    <property type="evidence" value="ECO:0007669"/>
    <property type="project" value="UniProtKB-EC"/>
</dbReference>
<feature type="region of interest" description="Disordered" evidence="12">
    <location>
        <begin position="1090"/>
        <end position="1115"/>
    </location>
</feature>
<dbReference type="InterPro" id="IPR001054">
    <property type="entry name" value="A/G_cyclase"/>
</dbReference>
<dbReference type="GeneID" id="20527540"/>
<evidence type="ECO:0000256" key="9">
    <source>
        <dbReference type="ARBA" id="ARBA00022989"/>
    </source>
</evidence>
<dbReference type="GO" id="GO:0046872">
    <property type="term" value="F:metal ion binding"/>
    <property type="evidence" value="ECO:0007669"/>
    <property type="project" value="UniProtKB-KW"/>
</dbReference>
<reference evidence="15" key="1">
    <citation type="submission" date="2013-04" db="EMBL/GenBank/DDBJ databases">
        <title>The Genome Sequence of Fonticula alba ATCC 38817.</title>
        <authorList>
            <consortium name="The Broad Institute Genomics Platform"/>
            <person name="Russ C."/>
            <person name="Cuomo C."/>
            <person name="Burger G."/>
            <person name="Gray M.W."/>
            <person name="Holland P.W.H."/>
            <person name="King N."/>
            <person name="Lang F.B.F."/>
            <person name="Roger A.J."/>
            <person name="Ruiz-Trillo I."/>
            <person name="Brown M."/>
            <person name="Walker B."/>
            <person name="Young S."/>
            <person name="Zeng Q."/>
            <person name="Gargeya S."/>
            <person name="Fitzgerald M."/>
            <person name="Haas B."/>
            <person name="Abouelleil A."/>
            <person name="Allen A.W."/>
            <person name="Alvarado L."/>
            <person name="Arachchi H.M."/>
            <person name="Berlin A.M."/>
            <person name="Chapman S.B."/>
            <person name="Gainer-Dewar J."/>
            <person name="Goldberg J."/>
            <person name="Griggs A."/>
            <person name="Gujja S."/>
            <person name="Hansen M."/>
            <person name="Howarth C."/>
            <person name="Imamovic A."/>
            <person name="Ireland A."/>
            <person name="Larimer J."/>
            <person name="McCowan C."/>
            <person name="Murphy C."/>
            <person name="Pearson M."/>
            <person name="Poon T.W."/>
            <person name="Priest M."/>
            <person name="Roberts A."/>
            <person name="Saif S."/>
            <person name="Shea T."/>
            <person name="Sisk P."/>
            <person name="Sykes S."/>
            <person name="Wortman J."/>
            <person name="Nusbaum C."/>
            <person name="Birren B."/>
        </authorList>
    </citation>
    <scope>NUCLEOTIDE SEQUENCE [LARGE SCALE GENOMIC DNA]</scope>
    <source>
        <strain evidence="15">ATCC 38817</strain>
    </source>
</reference>
<feature type="region of interest" description="Disordered" evidence="12">
    <location>
        <begin position="875"/>
        <end position="906"/>
    </location>
</feature>
<feature type="transmembrane region" description="Helical" evidence="13">
    <location>
        <begin position="1343"/>
        <end position="1364"/>
    </location>
</feature>
<feature type="compositionally biased region" description="Polar residues" evidence="12">
    <location>
        <begin position="937"/>
        <end position="951"/>
    </location>
</feature>
<feature type="transmembrane region" description="Helical" evidence="13">
    <location>
        <begin position="237"/>
        <end position="263"/>
    </location>
</feature>
<evidence type="ECO:0000256" key="3">
    <source>
        <dbReference type="ARBA" id="ARBA00012201"/>
    </source>
</evidence>
<name>A0A058Z877_FONAL</name>
<proteinExistence type="predicted"/>
<evidence type="ECO:0000313" key="16">
    <source>
        <dbReference type="Proteomes" id="UP000030693"/>
    </source>
</evidence>
<dbReference type="GO" id="GO:0007189">
    <property type="term" value="P:adenylate cyclase-activating G protein-coupled receptor signaling pathway"/>
    <property type="evidence" value="ECO:0007669"/>
    <property type="project" value="TreeGrafter"/>
</dbReference>
<dbReference type="STRING" id="691883.A0A058Z877"/>
<comment type="subcellular location">
    <subcellularLocation>
        <location evidence="2">Membrane</location>
        <topology evidence="2">Multi-pass membrane protein</topology>
    </subcellularLocation>
</comment>
<evidence type="ECO:0000256" key="6">
    <source>
        <dbReference type="ARBA" id="ARBA00022741"/>
    </source>
</evidence>
<evidence type="ECO:0000256" key="11">
    <source>
        <dbReference type="ARBA" id="ARBA00023239"/>
    </source>
</evidence>
<evidence type="ECO:0000256" key="5">
    <source>
        <dbReference type="ARBA" id="ARBA00022723"/>
    </source>
</evidence>
<feature type="region of interest" description="Disordered" evidence="12">
    <location>
        <begin position="704"/>
        <end position="789"/>
    </location>
</feature>